<keyword evidence="1" id="KW-1133">Transmembrane helix</keyword>
<dbReference type="EMBL" id="JAEMOP010000002">
    <property type="protein sequence ID" value="MBJ7315914.1"/>
    <property type="molecule type" value="Genomic_DNA"/>
</dbReference>
<reference evidence="3 5" key="1">
    <citation type="submission" date="2020-09" db="EMBL/GenBank/DDBJ databases">
        <title>Draft Genomes of Bacterial Isolates from North Pond Shallow Sediments.</title>
        <authorList>
            <person name="Kiel Reese B."/>
            <person name="Mullis M."/>
            <person name="Weisend R.E."/>
        </authorList>
    </citation>
    <scope>NUCLEOTIDE SEQUENCE</scope>
    <source>
        <strain evidence="3">KJE-2</strain>
        <strain evidence="2 5">KJE-3</strain>
    </source>
</reference>
<sequence>MDVINSFMSCVGSFFINLGSWLSHDNFVYGAVLLTLDIILTLFFVSWILTKRENKKWEPLRKNILISTQAFVLKLFNAYRIMSSHKFNDGTLRPEGVQFFNEQMFKLKTERDKWLSDISLYGSGMGGELLPKLAHIEQASDHVLRLSAYFLMPFTKEGQEGRQKFFVKFEEFEKEPFQTLIRELKGLSSDYPKLMNLGESYWNITNLNTIEKNLDLLLFSFDYYIDSWDSVPKNCDRVNIFNMKSLGDLGTPPEGKEHIVINQVFSFDPI</sequence>
<evidence type="ECO:0000313" key="5">
    <source>
        <dbReference type="Proteomes" id="UP000655994"/>
    </source>
</evidence>
<keyword evidence="1" id="KW-0472">Membrane</keyword>
<dbReference type="AlphaFoldDB" id="A0A8I1GA21"/>
<evidence type="ECO:0000313" key="3">
    <source>
        <dbReference type="EMBL" id="MBJ7315914.1"/>
    </source>
</evidence>
<dbReference type="Proteomes" id="UP000621390">
    <property type="component" value="Unassembled WGS sequence"/>
</dbReference>
<dbReference type="Proteomes" id="UP000655994">
    <property type="component" value="Unassembled WGS sequence"/>
</dbReference>
<proteinExistence type="predicted"/>
<accession>A0A8I1GA21</accession>
<organism evidence="3 4">
    <name type="scientific">Idiomarina abyssalis</name>
    <dbReference type="NCBI Taxonomy" id="86102"/>
    <lineage>
        <taxon>Bacteria</taxon>
        <taxon>Pseudomonadati</taxon>
        <taxon>Pseudomonadota</taxon>
        <taxon>Gammaproteobacteria</taxon>
        <taxon>Alteromonadales</taxon>
        <taxon>Idiomarinaceae</taxon>
        <taxon>Idiomarina</taxon>
    </lineage>
</organism>
<keyword evidence="1" id="KW-0812">Transmembrane</keyword>
<protein>
    <submittedName>
        <fullName evidence="3">Uncharacterized protein</fullName>
    </submittedName>
</protein>
<keyword evidence="5" id="KW-1185">Reference proteome</keyword>
<evidence type="ECO:0000313" key="4">
    <source>
        <dbReference type="Proteomes" id="UP000621390"/>
    </source>
</evidence>
<gene>
    <name evidence="2" type="ORF">JHC10_05825</name>
    <name evidence="3" type="ORF">JHC11_07890</name>
</gene>
<feature type="transmembrane region" description="Helical" evidence="1">
    <location>
        <begin position="27"/>
        <end position="49"/>
    </location>
</feature>
<comment type="caution">
    <text evidence="3">The sequence shown here is derived from an EMBL/GenBank/DDBJ whole genome shotgun (WGS) entry which is preliminary data.</text>
</comment>
<dbReference type="RefSeq" id="WP_199494134.1">
    <property type="nucleotide sequence ID" value="NZ_JAEMOO010000020.1"/>
</dbReference>
<dbReference type="EMBL" id="JAEMOS010000015">
    <property type="protein sequence ID" value="MBJ7266463.1"/>
    <property type="molecule type" value="Genomic_DNA"/>
</dbReference>
<name>A0A8I1GA21_9GAMM</name>
<evidence type="ECO:0000256" key="1">
    <source>
        <dbReference type="SAM" id="Phobius"/>
    </source>
</evidence>
<evidence type="ECO:0000313" key="2">
    <source>
        <dbReference type="EMBL" id="MBJ7266463.1"/>
    </source>
</evidence>